<proteinExistence type="predicted"/>
<evidence type="ECO:0000256" key="3">
    <source>
        <dbReference type="ARBA" id="ARBA00022837"/>
    </source>
</evidence>
<keyword evidence="2" id="KW-0677">Repeat</keyword>
<dbReference type="InterPro" id="IPR018247">
    <property type="entry name" value="EF_Hand_1_Ca_BS"/>
</dbReference>
<keyword evidence="3" id="KW-0106">Calcium</keyword>
<dbReference type="InterPro" id="IPR051581">
    <property type="entry name" value="Ca-bind"/>
</dbReference>
<evidence type="ECO:0000313" key="5">
    <source>
        <dbReference type="EMBL" id="CAD8131560.1"/>
    </source>
</evidence>
<dbReference type="GO" id="GO:0005509">
    <property type="term" value="F:calcium ion binding"/>
    <property type="evidence" value="ECO:0007669"/>
    <property type="project" value="InterPro"/>
</dbReference>
<dbReference type="CDD" id="cd00051">
    <property type="entry name" value="EFh"/>
    <property type="match status" value="1"/>
</dbReference>
<dbReference type="PANTHER" id="PTHR34524:SF17">
    <property type="entry name" value="CHROMOSOME UNDETERMINED SCAFFOLD_48, WHOLE GENOME SHOTGUN SEQUENCE"/>
    <property type="match status" value="1"/>
</dbReference>
<dbReference type="Proteomes" id="UP000689195">
    <property type="component" value="Unassembled WGS sequence"/>
</dbReference>
<evidence type="ECO:0000256" key="2">
    <source>
        <dbReference type="ARBA" id="ARBA00022737"/>
    </source>
</evidence>
<dbReference type="PROSITE" id="PS50222">
    <property type="entry name" value="EF_HAND_2"/>
    <property type="match status" value="2"/>
</dbReference>
<accession>A0A8S1RVX1</accession>
<feature type="domain" description="EF-hand" evidence="4">
    <location>
        <begin position="177"/>
        <end position="212"/>
    </location>
</feature>
<organism evidence="5 6">
    <name type="scientific">Paramecium pentaurelia</name>
    <dbReference type="NCBI Taxonomy" id="43138"/>
    <lineage>
        <taxon>Eukaryota</taxon>
        <taxon>Sar</taxon>
        <taxon>Alveolata</taxon>
        <taxon>Ciliophora</taxon>
        <taxon>Intramacronucleata</taxon>
        <taxon>Oligohymenophorea</taxon>
        <taxon>Peniculida</taxon>
        <taxon>Parameciidae</taxon>
        <taxon>Paramecium</taxon>
    </lineage>
</organism>
<keyword evidence="6" id="KW-1185">Reference proteome</keyword>
<dbReference type="PROSITE" id="PS00018">
    <property type="entry name" value="EF_HAND_1"/>
    <property type="match status" value="1"/>
</dbReference>
<name>A0A8S1RVX1_9CILI</name>
<protein>
    <recommendedName>
        <fullName evidence="4">EF-hand domain-containing protein</fullName>
    </recommendedName>
</protein>
<dbReference type="PANTHER" id="PTHR34524">
    <property type="entry name" value="CALCYPHOSIN"/>
    <property type="match status" value="1"/>
</dbReference>
<comment type="caution">
    <text evidence="5">The sequence shown here is derived from an EMBL/GenBank/DDBJ whole genome shotgun (WGS) entry which is preliminary data.</text>
</comment>
<reference evidence="5" key="1">
    <citation type="submission" date="2021-01" db="EMBL/GenBank/DDBJ databases">
        <authorList>
            <consortium name="Genoscope - CEA"/>
            <person name="William W."/>
        </authorList>
    </citation>
    <scope>NUCLEOTIDE SEQUENCE</scope>
</reference>
<dbReference type="InterPro" id="IPR002048">
    <property type="entry name" value="EF_hand_dom"/>
</dbReference>
<evidence type="ECO:0000259" key="4">
    <source>
        <dbReference type="PROSITE" id="PS50222"/>
    </source>
</evidence>
<sequence length="328" mass="38825">MKQAQPLIPLAVDDNKQYDIKNVLQKQIKQLKPEEYHFFSFLIATNHVFEQLTNCQNKLNNDPTFSLWKLFEFFDVNGDRKLQLDDFIITLQKLDILLKREEIESLFSTLGGEDDNIISYAEFANLFKFSSTPQWRQSKLPSEGVLNQDQQKLIHQIFSLYAKMERSILHLRTQIGSDIQQLENFFRKLDQKQKGYLILNDIITYVKSMGVQVKGNDYYRVFFMLQQYKSGRISFNEFLKRFSTKEAYNNYLQQLDLLIHPPQLAQRQTIEQQQAVLQTKIEYTTNLESKHIQQNEIQSKISQQSRFSQDLDDSIRLPGYTRYIFGNN</sequence>
<gene>
    <name evidence="5" type="ORF">PPENT_87.1.T0010158</name>
</gene>
<dbReference type="OrthoDB" id="26525at2759"/>
<feature type="domain" description="EF-hand" evidence="4">
    <location>
        <begin position="62"/>
        <end position="97"/>
    </location>
</feature>
<dbReference type="AlphaFoldDB" id="A0A8S1RVX1"/>
<dbReference type="EMBL" id="CAJJDO010000001">
    <property type="protein sequence ID" value="CAD8131560.1"/>
    <property type="molecule type" value="Genomic_DNA"/>
</dbReference>
<keyword evidence="1" id="KW-0479">Metal-binding</keyword>
<evidence type="ECO:0000256" key="1">
    <source>
        <dbReference type="ARBA" id="ARBA00022723"/>
    </source>
</evidence>
<evidence type="ECO:0000313" key="6">
    <source>
        <dbReference type="Proteomes" id="UP000689195"/>
    </source>
</evidence>